<gene>
    <name evidence="2" type="ORF">EDB81DRAFT_695377</name>
</gene>
<dbReference type="InterPro" id="IPR029058">
    <property type="entry name" value="AB_hydrolase_fold"/>
</dbReference>
<dbReference type="Gene3D" id="3.40.50.1820">
    <property type="entry name" value="alpha/beta hydrolase"/>
    <property type="match status" value="1"/>
</dbReference>
<sequence>MASDPETPSAAAARYIAHERFHRTFILPSNADHEALTVGYADVGRAPETPTGPSPPTILFMQGMFASRYLGIALHAIAEGLGVRVLVVDRPGMGKSTDVPLQQRISVWLELVPRLLEHLGIKHVAIASHSAGTLYSLNTLYHLRDILDPERPSITLLAPWVEASHSHVLTWQVAQYIPVSAFSIWNLIPKFFLVQAQPALATSGAVFTKASNVVSSGMLGGGQDNSELEKNRRRIEEAYGLPRDVQAEIDTQVFKLMFGESTVGANSEALQCLKKGQGWSWGSCGDYEAFVREIATRERERQTAVQGHEASVKLKVTTIFAETDALIGKKGQTYMEACWHGKDGEFQDVLDYETHTIAGGDHDSVVQSAEVLKNLFTIAGGVVNSGPE</sequence>
<keyword evidence="3" id="KW-1185">Reference proteome</keyword>
<comment type="caution">
    <text evidence="2">The sequence shown here is derived from an EMBL/GenBank/DDBJ whole genome shotgun (WGS) entry which is preliminary data.</text>
</comment>
<dbReference type="AlphaFoldDB" id="A0A9P9IWZ7"/>
<protein>
    <submittedName>
        <fullName evidence="2">Alpha/Beta hydrolase protein</fullName>
    </submittedName>
</protein>
<keyword evidence="2" id="KW-0378">Hydrolase</keyword>
<organism evidence="2 3">
    <name type="scientific">Dactylonectria macrodidyma</name>
    <dbReference type="NCBI Taxonomy" id="307937"/>
    <lineage>
        <taxon>Eukaryota</taxon>
        <taxon>Fungi</taxon>
        <taxon>Dikarya</taxon>
        <taxon>Ascomycota</taxon>
        <taxon>Pezizomycotina</taxon>
        <taxon>Sordariomycetes</taxon>
        <taxon>Hypocreomycetidae</taxon>
        <taxon>Hypocreales</taxon>
        <taxon>Nectriaceae</taxon>
        <taxon>Dactylonectria</taxon>
    </lineage>
</organism>
<dbReference type="InterPro" id="IPR050471">
    <property type="entry name" value="AB_hydrolase"/>
</dbReference>
<dbReference type="GO" id="GO:0016787">
    <property type="term" value="F:hydrolase activity"/>
    <property type="evidence" value="ECO:0007669"/>
    <property type="project" value="UniProtKB-KW"/>
</dbReference>
<name>A0A9P9IWZ7_9HYPO</name>
<dbReference type="EMBL" id="JAGMUV010000015">
    <property type="protein sequence ID" value="KAH7133729.1"/>
    <property type="molecule type" value="Genomic_DNA"/>
</dbReference>
<dbReference type="PANTHER" id="PTHR43433">
    <property type="entry name" value="HYDROLASE, ALPHA/BETA FOLD FAMILY PROTEIN"/>
    <property type="match status" value="1"/>
</dbReference>
<dbReference type="Pfam" id="PF00561">
    <property type="entry name" value="Abhydrolase_1"/>
    <property type="match status" value="1"/>
</dbReference>
<accession>A0A9P9IWZ7</accession>
<dbReference type="PANTHER" id="PTHR43433:SF10">
    <property type="entry name" value="AB HYDROLASE-1 DOMAIN-CONTAINING PROTEIN"/>
    <property type="match status" value="1"/>
</dbReference>
<dbReference type="Proteomes" id="UP000738349">
    <property type="component" value="Unassembled WGS sequence"/>
</dbReference>
<dbReference type="InterPro" id="IPR000073">
    <property type="entry name" value="AB_hydrolase_1"/>
</dbReference>
<reference evidence="2" key="1">
    <citation type="journal article" date="2021" name="Nat. Commun.">
        <title>Genetic determinants of endophytism in the Arabidopsis root mycobiome.</title>
        <authorList>
            <person name="Mesny F."/>
            <person name="Miyauchi S."/>
            <person name="Thiergart T."/>
            <person name="Pickel B."/>
            <person name="Atanasova L."/>
            <person name="Karlsson M."/>
            <person name="Huettel B."/>
            <person name="Barry K.W."/>
            <person name="Haridas S."/>
            <person name="Chen C."/>
            <person name="Bauer D."/>
            <person name="Andreopoulos W."/>
            <person name="Pangilinan J."/>
            <person name="LaButti K."/>
            <person name="Riley R."/>
            <person name="Lipzen A."/>
            <person name="Clum A."/>
            <person name="Drula E."/>
            <person name="Henrissat B."/>
            <person name="Kohler A."/>
            <person name="Grigoriev I.V."/>
            <person name="Martin F.M."/>
            <person name="Hacquard S."/>
        </authorList>
    </citation>
    <scope>NUCLEOTIDE SEQUENCE</scope>
    <source>
        <strain evidence="2">MPI-CAGE-AT-0147</strain>
    </source>
</reference>
<feature type="domain" description="AB hydrolase-1" evidence="1">
    <location>
        <begin position="56"/>
        <end position="166"/>
    </location>
</feature>
<evidence type="ECO:0000313" key="2">
    <source>
        <dbReference type="EMBL" id="KAH7133729.1"/>
    </source>
</evidence>
<dbReference type="SUPFAM" id="SSF53474">
    <property type="entry name" value="alpha/beta-Hydrolases"/>
    <property type="match status" value="1"/>
</dbReference>
<evidence type="ECO:0000259" key="1">
    <source>
        <dbReference type="Pfam" id="PF00561"/>
    </source>
</evidence>
<evidence type="ECO:0000313" key="3">
    <source>
        <dbReference type="Proteomes" id="UP000738349"/>
    </source>
</evidence>
<proteinExistence type="predicted"/>
<dbReference type="OrthoDB" id="294702at2759"/>